<feature type="region of interest" description="Disordered" evidence="3">
    <location>
        <begin position="480"/>
        <end position="528"/>
    </location>
</feature>
<dbReference type="EMBL" id="JACBAE010001232">
    <property type="protein sequence ID" value="KAF7169810.1"/>
    <property type="molecule type" value="Genomic_DNA"/>
</dbReference>
<keyword evidence="2" id="KW-0378">Hydrolase</keyword>
<feature type="region of interest" description="Disordered" evidence="3">
    <location>
        <begin position="614"/>
        <end position="649"/>
    </location>
</feature>
<evidence type="ECO:0000256" key="4">
    <source>
        <dbReference type="SAM" id="SignalP"/>
    </source>
</evidence>
<feature type="region of interest" description="Disordered" evidence="3">
    <location>
        <begin position="676"/>
        <end position="768"/>
    </location>
</feature>
<evidence type="ECO:0000256" key="2">
    <source>
        <dbReference type="ARBA" id="ARBA00022801"/>
    </source>
</evidence>
<name>A0A8H6UXJ0_9EURO</name>
<comment type="caution">
    <text evidence="6">The sequence shown here is derived from an EMBL/GenBank/DDBJ whole genome shotgun (WGS) entry which is preliminary data.</text>
</comment>
<dbReference type="SUPFAM" id="SSF53474">
    <property type="entry name" value="alpha/beta-Hydrolases"/>
    <property type="match status" value="1"/>
</dbReference>
<evidence type="ECO:0000313" key="6">
    <source>
        <dbReference type="EMBL" id="KAF7169810.1"/>
    </source>
</evidence>
<evidence type="ECO:0000259" key="5">
    <source>
        <dbReference type="Pfam" id="PF00561"/>
    </source>
</evidence>
<feature type="compositionally biased region" description="Polar residues" evidence="3">
    <location>
        <begin position="711"/>
        <end position="754"/>
    </location>
</feature>
<dbReference type="OrthoDB" id="425534at2759"/>
<sequence length="939" mass="103414">MTMTQLANALILFMSLGCKAHIWRDRGMVYGFENVTLPKLEVPLDYSNTGLGTTSIAFIKLAGKNATAESPSIVINPGGPGGSGVDLLLMYRTVAGQMFEEHYNFVSFDPRGVNNSDLRLDCFSRKSEARLAFRRLHSTGATNISSTSLEEQYYSSSIYGEWCNNAVDNESPHAYYVTTPAVAHDLLTFIEAEAEVAGQSPADAKLWCYGVSYGTVIGSTFASMFPDRVGRMILDGVVNAEQYYNNEWRDNVDQMDEAMKQFSSFCHSAGPGKCSFWGPTPANITARLDGILHQLQNHPVPVSGVQNRDLPTLVTYSDLKALFLNTIYAPLKNFPVMADILRQLERGDVSALAGMFDGLNSISDARLAIQCADSYRRNRLTTMEEFQSYVGYTISKSKYIGDIYPIYQENILCRSFRPKLPDNMVVQGRARCRPSLSDRYFYCKKLLGQKLRCDRTAHRTDTSTACDRCARNNLTCVTSAPMPMGRPRSLNPKRRYSRKSSKASDETRSTDTGADSSTPPSSTTTRRLPELVMGGMDAMNELPELGFNEGDMGYDMDFPSMNVFDASAFADLAMGSQPDAVGPTDFTAVNPQEQNIERLWKLHSTLLEHVYRMESQGTDRPDPCQNGSSADTHPLGSRLSDVANTQSDHPMHQVMRCSQTFLEIIQSFVSSYRESVCSIPPPDRAATDSSRDSDDEDLMYHDNHRPVSAPAQDTSSWFTLPTLDNLSTASPPGSGTGRNQAWSRGGQEKSSSNSHPDKKQLRRPQPALPPACQTQFPICLTITTCYVLLIRLYRSVLTDLYASVRSFVARYTPAGDLTGPLAVLDNFSGSAPFSNVHLDGSTLKLDGVLQITVVLQLSCDLLERIDRGVEILLTGAGHILSAPGTYMSVLEALAQQEARSGRGPAVPDWTGSAGGRAARLVPLRMLVKKIRKCINDTCL</sequence>
<dbReference type="InterPro" id="IPR051601">
    <property type="entry name" value="Serine_prot/Carboxylest_S33"/>
</dbReference>
<dbReference type="InterPro" id="IPR029058">
    <property type="entry name" value="AB_hydrolase_fold"/>
</dbReference>
<dbReference type="Proteomes" id="UP000654922">
    <property type="component" value="Unassembled WGS sequence"/>
</dbReference>
<feature type="chain" id="PRO_5034244736" description="AB hydrolase-1 domain-containing protein" evidence="4">
    <location>
        <begin position="21"/>
        <end position="939"/>
    </location>
</feature>
<feature type="signal peptide" evidence="4">
    <location>
        <begin position="1"/>
        <end position="20"/>
    </location>
</feature>
<evidence type="ECO:0000256" key="1">
    <source>
        <dbReference type="ARBA" id="ARBA00010088"/>
    </source>
</evidence>
<proteinExistence type="inferred from homology"/>
<dbReference type="GO" id="GO:0016787">
    <property type="term" value="F:hydrolase activity"/>
    <property type="evidence" value="ECO:0007669"/>
    <property type="project" value="UniProtKB-KW"/>
</dbReference>
<comment type="similarity">
    <text evidence="1">Belongs to the peptidase S33 family.</text>
</comment>
<evidence type="ECO:0000256" key="3">
    <source>
        <dbReference type="SAM" id="MobiDB-lite"/>
    </source>
</evidence>
<accession>A0A8H6UXJ0</accession>
<evidence type="ECO:0000313" key="7">
    <source>
        <dbReference type="Proteomes" id="UP000654922"/>
    </source>
</evidence>
<protein>
    <recommendedName>
        <fullName evidence="5">AB hydrolase-1 domain-containing protein</fullName>
    </recommendedName>
</protein>
<dbReference type="InterPro" id="IPR000073">
    <property type="entry name" value="AB_hydrolase_1"/>
</dbReference>
<keyword evidence="4" id="KW-0732">Signal</keyword>
<dbReference type="AlphaFoldDB" id="A0A8H6UXJ0"/>
<feature type="compositionally biased region" description="Basic and acidic residues" evidence="3">
    <location>
        <begin position="685"/>
        <end position="705"/>
    </location>
</feature>
<dbReference type="Pfam" id="PF00561">
    <property type="entry name" value="Abhydrolase_1"/>
    <property type="match status" value="1"/>
</dbReference>
<feature type="compositionally biased region" description="Basic residues" evidence="3">
    <location>
        <begin position="491"/>
        <end position="501"/>
    </location>
</feature>
<feature type="domain" description="AB hydrolase-1" evidence="5">
    <location>
        <begin position="71"/>
        <end position="257"/>
    </location>
</feature>
<reference evidence="6" key="1">
    <citation type="submission" date="2020-06" db="EMBL/GenBank/DDBJ databases">
        <title>Draft genome sequences of strains closely related to Aspergillus parafelis and Aspergillus hiratsukae.</title>
        <authorList>
            <person name="Dos Santos R.A.C."/>
            <person name="Rivero-Menendez O."/>
            <person name="Steenwyk J.L."/>
            <person name="Mead M.E."/>
            <person name="Goldman G.H."/>
            <person name="Alastruey-Izquierdo A."/>
            <person name="Rokas A."/>
        </authorList>
    </citation>
    <scope>NUCLEOTIDE SEQUENCE</scope>
    <source>
        <strain evidence="6">CNM-CM5623</strain>
    </source>
</reference>
<dbReference type="PANTHER" id="PTHR43248">
    <property type="entry name" value="2-SUCCINYL-6-HYDROXY-2,4-CYCLOHEXADIENE-1-CARBOXYLATE SYNTHASE"/>
    <property type="match status" value="1"/>
</dbReference>
<dbReference type="Gene3D" id="3.40.50.1820">
    <property type="entry name" value="alpha/beta hydrolase"/>
    <property type="match status" value="1"/>
</dbReference>
<feature type="compositionally biased region" description="Low complexity" evidence="3">
    <location>
        <begin position="510"/>
        <end position="525"/>
    </location>
</feature>
<dbReference type="PANTHER" id="PTHR43248:SF25">
    <property type="entry name" value="AB HYDROLASE-1 DOMAIN-CONTAINING PROTEIN-RELATED"/>
    <property type="match status" value="1"/>
</dbReference>
<gene>
    <name evidence="6" type="ORF">CNMCM5623_002422</name>
</gene>
<organism evidence="6 7">
    <name type="scientific">Aspergillus felis</name>
    <dbReference type="NCBI Taxonomy" id="1287682"/>
    <lineage>
        <taxon>Eukaryota</taxon>
        <taxon>Fungi</taxon>
        <taxon>Dikarya</taxon>
        <taxon>Ascomycota</taxon>
        <taxon>Pezizomycotina</taxon>
        <taxon>Eurotiomycetes</taxon>
        <taxon>Eurotiomycetidae</taxon>
        <taxon>Eurotiales</taxon>
        <taxon>Aspergillaceae</taxon>
        <taxon>Aspergillus</taxon>
        <taxon>Aspergillus subgen. Fumigati</taxon>
    </lineage>
</organism>